<protein>
    <submittedName>
        <fullName evidence="2">Uncharacterized protein</fullName>
    </submittedName>
</protein>
<feature type="compositionally biased region" description="Polar residues" evidence="1">
    <location>
        <begin position="154"/>
        <end position="166"/>
    </location>
</feature>
<dbReference type="AlphaFoldDB" id="A0AAD6IPU7"/>
<dbReference type="Proteomes" id="UP001221413">
    <property type="component" value="Unassembled WGS sequence"/>
</dbReference>
<evidence type="ECO:0000313" key="2">
    <source>
        <dbReference type="EMBL" id="KAJ6256093.1"/>
    </source>
</evidence>
<name>A0AAD6IPU7_DREDA</name>
<feature type="region of interest" description="Disordered" evidence="1">
    <location>
        <begin position="119"/>
        <end position="166"/>
    </location>
</feature>
<feature type="compositionally biased region" description="Basic and acidic residues" evidence="1">
    <location>
        <begin position="140"/>
        <end position="153"/>
    </location>
</feature>
<comment type="caution">
    <text evidence="2">The sequence shown here is derived from an EMBL/GenBank/DDBJ whole genome shotgun (WGS) entry which is preliminary data.</text>
</comment>
<evidence type="ECO:0000313" key="3">
    <source>
        <dbReference type="Proteomes" id="UP001221413"/>
    </source>
</evidence>
<keyword evidence="3" id="KW-1185">Reference proteome</keyword>
<feature type="region of interest" description="Disordered" evidence="1">
    <location>
        <begin position="1"/>
        <end position="21"/>
    </location>
</feature>
<reference evidence="2" key="1">
    <citation type="submission" date="2023-01" db="EMBL/GenBank/DDBJ databases">
        <title>The chitinases involved in constricting ring structure development in the nematode-trapping fungus Drechslerella dactyloides.</title>
        <authorList>
            <person name="Wang R."/>
            <person name="Zhang L."/>
            <person name="Tang P."/>
            <person name="Li S."/>
            <person name="Liang L."/>
        </authorList>
    </citation>
    <scope>NUCLEOTIDE SEQUENCE</scope>
    <source>
        <strain evidence="2">YMF1.00031</strain>
    </source>
</reference>
<dbReference type="EMBL" id="JAQGDS010000015">
    <property type="protein sequence ID" value="KAJ6256093.1"/>
    <property type="molecule type" value="Genomic_DNA"/>
</dbReference>
<sequence length="436" mass="49219">MESRKNSKPSRWRPQPEPPKKLVLDRPLFDTAWRRAFFASAEWRKLQDASVKDLFNIPLHDTPYPPRQDASKTLPANSETRDWYNFHFPTGIVLFPYSMNTIDHHTPLIPTTAAVMTTVDAPPPQQTSLISIPQLNFKRQPSDRKNSKRRDEGQSQPQAQSNGISLANFQRIQDLRRGDRVVLPDDSSIHTLNSTAPIPRGVLIINRIGTQDGTENTALQVRTFIELKLHEILLPRHIRALHVVETQTCLMSRPPPSLSPLLPGYFALKHAYLLEMEIDYWPSEAQVKAKSAIATYRLTVAYLDDNGVITIERFIAAETVHEAVNRLHVSWHVGRRARAADFIRANRWVLWLLRYVPPAQTAQAEGSGNWLEAETCQVLGWSTSGVLATGTQSVGAIQTEELTAGYRRVEEEMFSVLSRCAPLPKKDDIESDSGGE</sequence>
<proteinExistence type="predicted"/>
<evidence type="ECO:0000256" key="1">
    <source>
        <dbReference type="SAM" id="MobiDB-lite"/>
    </source>
</evidence>
<organism evidence="2 3">
    <name type="scientific">Drechslerella dactyloides</name>
    <name type="common">Nematode-trapping fungus</name>
    <name type="synonym">Arthrobotrys dactyloides</name>
    <dbReference type="NCBI Taxonomy" id="74499"/>
    <lineage>
        <taxon>Eukaryota</taxon>
        <taxon>Fungi</taxon>
        <taxon>Dikarya</taxon>
        <taxon>Ascomycota</taxon>
        <taxon>Pezizomycotina</taxon>
        <taxon>Orbiliomycetes</taxon>
        <taxon>Orbiliales</taxon>
        <taxon>Orbiliaceae</taxon>
        <taxon>Drechslerella</taxon>
    </lineage>
</organism>
<gene>
    <name evidence="2" type="ORF">Dda_9185</name>
</gene>
<accession>A0AAD6IPU7</accession>
<feature type="compositionally biased region" description="Polar residues" evidence="1">
    <location>
        <begin position="126"/>
        <end position="139"/>
    </location>
</feature>
<feature type="compositionally biased region" description="Basic residues" evidence="1">
    <location>
        <begin position="1"/>
        <end position="11"/>
    </location>
</feature>